<dbReference type="PANTHER" id="PTHR47197">
    <property type="entry name" value="PROTEIN NIRF"/>
    <property type="match status" value="1"/>
</dbReference>
<evidence type="ECO:0000313" key="3">
    <source>
        <dbReference type="Proteomes" id="UP000076079"/>
    </source>
</evidence>
<dbReference type="Proteomes" id="UP000076079">
    <property type="component" value="Chromosome"/>
</dbReference>
<dbReference type="SUPFAM" id="SSF50974">
    <property type="entry name" value="Nitrous oxide reductase, N-terminal domain"/>
    <property type="match status" value="1"/>
</dbReference>
<dbReference type="InterPro" id="IPR051200">
    <property type="entry name" value="Host-pathogen_enzymatic-act"/>
</dbReference>
<organism evidence="2 3">
    <name type="scientific">Luteitalea pratensis</name>
    <dbReference type="NCBI Taxonomy" id="1855912"/>
    <lineage>
        <taxon>Bacteria</taxon>
        <taxon>Pseudomonadati</taxon>
        <taxon>Acidobacteriota</taxon>
        <taxon>Vicinamibacteria</taxon>
        <taxon>Vicinamibacterales</taxon>
        <taxon>Vicinamibacteraceae</taxon>
        <taxon>Luteitalea</taxon>
    </lineage>
</organism>
<dbReference type="EMBL" id="CP015136">
    <property type="protein sequence ID" value="AMY09312.1"/>
    <property type="molecule type" value="Genomic_DNA"/>
</dbReference>
<dbReference type="AlphaFoldDB" id="A0A143PL54"/>
<gene>
    <name evidence="2" type="ORF">LuPra_02527</name>
</gene>
<feature type="region of interest" description="Disordered" evidence="1">
    <location>
        <begin position="76"/>
        <end position="95"/>
    </location>
</feature>
<dbReference type="Gene3D" id="2.130.10.10">
    <property type="entry name" value="YVTN repeat-like/Quinoprotein amine dehydrogenase"/>
    <property type="match status" value="2"/>
</dbReference>
<accession>A0A143PL54</accession>
<sequence>MAEAVGKCRHHGRRIVASILVSLSWPAASCASSSSHINAAACAQPASRPVAIIELPGNPFQAVPTSDGCHVFVSLAGPTEPSDPRRPPRPGAPVGGVAVVSRVGGEPLLTRMLQLEGSPWGMALTRDDGLLIVASDDRVAFIDSARLIAGSADAILGYLHDAPTAGRFYANVTPDDRWLFLSDESAQAISVVDLAKARASGFDNSAVIGQIPTGRAPIALTFSMDHRHMYTTSQVAPAVYGWPAVCSAPGSEAARQTAKYAEGAILVVDVSRATHDPANAVVSAAPAGCNPVRLATSASGDVAYVSARTDNALLAFDTRRLLIDPSHALIGRVPVGDAPVGVAVLDGGARIAVTNSNRFGGSSATQNLTIIDARKITSGAAAVLGTVPAGVFPRELRLTNDGKTLLLTNFGSKNLAMIDMARLPLARREE</sequence>
<reference evidence="2 3" key="1">
    <citation type="journal article" date="2016" name="Genome Announc.">
        <title>First Complete Genome Sequence of a Subdivision 6 Acidobacterium Strain.</title>
        <authorList>
            <person name="Huang S."/>
            <person name="Vieira S."/>
            <person name="Bunk B."/>
            <person name="Riedel T."/>
            <person name="Sproer C."/>
            <person name="Overmann J."/>
        </authorList>
    </citation>
    <scope>NUCLEOTIDE SEQUENCE [LARGE SCALE GENOMIC DNA]</scope>
    <source>
        <strain evidence="3">DSM 100886 HEG_-6_39</strain>
    </source>
</reference>
<keyword evidence="3" id="KW-1185">Reference proteome</keyword>
<reference evidence="3" key="2">
    <citation type="submission" date="2016-04" db="EMBL/GenBank/DDBJ databases">
        <title>First Complete Genome Sequence of a Subdivision 6 Acidobacterium.</title>
        <authorList>
            <person name="Huang S."/>
            <person name="Vieira S."/>
            <person name="Bunk B."/>
            <person name="Riedel T."/>
            <person name="Sproeer C."/>
            <person name="Overmann J."/>
        </authorList>
    </citation>
    <scope>NUCLEOTIDE SEQUENCE [LARGE SCALE GENOMIC DNA]</scope>
    <source>
        <strain evidence="3">DSM 100886 HEG_-6_39</strain>
    </source>
</reference>
<dbReference type="PANTHER" id="PTHR47197:SF3">
    <property type="entry name" value="DIHYDRO-HEME D1 DEHYDROGENASE"/>
    <property type="match status" value="1"/>
</dbReference>
<dbReference type="STRING" id="1855912.LuPra_02527"/>
<dbReference type="InterPro" id="IPR011045">
    <property type="entry name" value="N2O_reductase_N"/>
</dbReference>
<proteinExistence type="predicted"/>
<evidence type="ECO:0000256" key="1">
    <source>
        <dbReference type="SAM" id="MobiDB-lite"/>
    </source>
</evidence>
<dbReference type="KEGG" id="abac:LuPra_02527"/>
<name>A0A143PL54_LUTPR</name>
<protein>
    <submittedName>
        <fullName evidence="2">PQQ-dependent catabolism-associated beta-propeller protein</fullName>
    </submittedName>
</protein>
<dbReference type="InterPro" id="IPR015943">
    <property type="entry name" value="WD40/YVTN_repeat-like_dom_sf"/>
</dbReference>
<evidence type="ECO:0000313" key="2">
    <source>
        <dbReference type="EMBL" id="AMY09312.1"/>
    </source>
</evidence>